<comment type="caution">
    <text evidence="6">Lacks conserved residue(s) required for the propagation of feature annotation.</text>
</comment>
<evidence type="ECO:0000256" key="3">
    <source>
        <dbReference type="ARBA" id="ARBA00022989"/>
    </source>
</evidence>
<feature type="transmembrane region" description="Helical" evidence="6">
    <location>
        <begin position="72"/>
        <end position="94"/>
    </location>
</feature>
<reference evidence="7 8" key="1">
    <citation type="submission" date="2014-10" db="EMBL/GenBank/DDBJ databases">
        <title>Draft genome of the hookworm Ancylostoma caninum.</title>
        <authorList>
            <person name="Mitreva M."/>
        </authorList>
    </citation>
    <scope>NUCLEOTIDE SEQUENCE [LARGE SCALE GENOMIC DNA]</scope>
    <source>
        <strain evidence="7 8">Baltimore</strain>
    </source>
</reference>
<keyword evidence="6" id="KW-0868">Chloride</keyword>
<keyword evidence="2 6" id="KW-0812">Transmembrane</keyword>
<dbReference type="GO" id="GO:0034707">
    <property type="term" value="C:chloride channel complex"/>
    <property type="evidence" value="ECO:0007669"/>
    <property type="project" value="UniProtKB-KW"/>
</dbReference>
<keyword evidence="8" id="KW-1185">Reference proteome</keyword>
<dbReference type="Pfam" id="PF01062">
    <property type="entry name" value="Bestrophin"/>
    <property type="match status" value="1"/>
</dbReference>
<dbReference type="GO" id="GO:0005886">
    <property type="term" value="C:plasma membrane"/>
    <property type="evidence" value="ECO:0007669"/>
    <property type="project" value="UniProtKB-SubCell"/>
</dbReference>
<keyword evidence="6" id="KW-0813">Transport</keyword>
<comment type="subcellular location">
    <subcellularLocation>
        <location evidence="6">Cell membrane</location>
        <topology evidence="6">Multi-pass membrane protein</topology>
    </subcellularLocation>
    <subcellularLocation>
        <location evidence="1">Membrane</location>
    </subcellularLocation>
</comment>
<sequence>MQCAKVDYVRSSSLNKNYENKDLHHHSVSHKFRNIASSDCADCSMTISYSGNFCRLLLRWKGSLWRSVWKELLIYLVIYYAIRLFYLIGIDYLFDDDFFRHKYRLLFVFPGLT</sequence>
<gene>
    <name evidence="7" type="ORF">ANCCAN_26183</name>
</gene>
<evidence type="ECO:0000256" key="2">
    <source>
        <dbReference type="ARBA" id="ARBA00022692"/>
    </source>
</evidence>
<name>A0A368FD09_ANCCA</name>
<comment type="similarity">
    <text evidence="5 6">Belongs to the anion channel-forming bestrophin (TC 1.A.46) family. Calcium-sensitive chloride channel subfamily.</text>
</comment>
<evidence type="ECO:0000313" key="8">
    <source>
        <dbReference type="Proteomes" id="UP000252519"/>
    </source>
</evidence>
<dbReference type="Proteomes" id="UP000252519">
    <property type="component" value="Unassembled WGS sequence"/>
</dbReference>
<dbReference type="EMBL" id="JOJR01003076">
    <property type="protein sequence ID" value="RCN28077.1"/>
    <property type="molecule type" value="Genomic_DNA"/>
</dbReference>
<protein>
    <recommendedName>
        <fullName evidence="6">Bestrophin homolog</fullName>
    </recommendedName>
</protein>
<dbReference type="InterPro" id="IPR000615">
    <property type="entry name" value="Bestrophin"/>
</dbReference>
<accession>A0A368FD09</accession>
<organism evidence="7 8">
    <name type="scientific">Ancylostoma caninum</name>
    <name type="common">Dog hookworm</name>
    <dbReference type="NCBI Taxonomy" id="29170"/>
    <lineage>
        <taxon>Eukaryota</taxon>
        <taxon>Metazoa</taxon>
        <taxon>Ecdysozoa</taxon>
        <taxon>Nematoda</taxon>
        <taxon>Chromadorea</taxon>
        <taxon>Rhabditida</taxon>
        <taxon>Rhabditina</taxon>
        <taxon>Rhabditomorpha</taxon>
        <taxon>Strongyloidea</taxon>
        <taxon>Ancylostomatidae</taxon>
        <taxon>Ancylostomatinae</taxon>
        <taxon>Ancylostoma</taxon>
    </lineage>
</organism>
<keyword evidence="3 6" id="KW-1133">Transmembrane helix</keyword>
<evidence type="ECO:0000256" key="4">
    <source>
        <dbReference type="ARBA" id="ARBA00023136"/>
    </source>
</evidence>
<keyword evidence="6" id="KW-0406">Ion transport</keyword>
<dbReference type="AlphaFoldDB" id="A0A368FD09"/>
<dbReference type="PANTHER" id="PTHR10736:SF28">
    <property type="entry name" value="BESTROPHIN HOMOLOG 13"/>
    <property type="match status" value="1"/>
</dbReference>
<proteinExistence type="inferred from homology"/>
<keyword evidence="6" id="KW-1003">Cell membrane</keyword>
<comment type="caution">
    <text evidence="7">The sequence shown here is derived from an EMBL/GenBank/DDBJ whole genome shotgun (WGS) entry which is preliminary data.</text>
</comment>
<keyword evidence="6" id="KW-0869">Chloride channel</keyword>
<evidence type="ECO:0000313" key="7">
    <source>
        <dbReference type="EMBL" id="RCN28077.1"/>
    </source>
</evidence>
<keyword evidence="6" id="KW-0407">Ion channel</keyword>
<dbReference type="GO" id="GO:0005254">
    <property type="term" value="F:chloride channel activity"/>
    <property type="evidence" value="ECO:0007669"/>
    <property type="project" value="UniProtKB-KW"/>
</dbReference>
<dbReference type="PANTHER" id="PTHR10736">
    <property type="entry name" value="BESTROPHIN"/>
    <property type="match status" value="1"/>
</dbReference>
<dbReference type="STRING" id="29170.A0A368FD09"/>
<evidence type="ECO:0000256" key="6">
    <source>
        <dbReference type="RuleBase" id="RU363126"/>
    </source>
</evidence>
<evidence type="ECO:0000256" key="5">
    <source>
        <dbReference type="ARBA" id="ARBA00034769"/>
    </source>
</evidence>
<comment type="function">
    <text evidence="6">Forms chloride channels.</text>
</comment>
<evidence type="ECO:0000256" key="1">
    <source>
        <dbReference type="ARBA" id="ARBA00004370"/>
    </source>
</evidence>
<dbReference type="OrthoDB" id="201595at2759"/>
<dbReference type="InterPro" id="IPR021134">
    <property type="entry name" value="Bestrophin-like"/>
</dbReference>
<keyword evidence="4 6" id="KW-0472">Membrane</keyword>